<name>A0AAV1BZI4_OLDCO</name>
<dbReference type="Proteomes" id="UP001161247">
    <property type="component" value="Chromosome 1"/>
</dbReference>
<keyword evidence="2" id="KW-1185">Reference proteome</keyword>
<dbReference type="EMBL" id="OX459118">
    <property type="protein sequence ID" value="CAI9087960.1"/>
    <property type="molecule type" value="Genomic_DNA"/>
</dbReference>
<reference evidence="1" key="1">
    <citation type="submission" date="2023-03" db="EMBL/GenBank/DDBJ databases">
        <authorList>
            <person name="Julca I."/>
        </authorList>
    </citation>
    <scope>NUCLEOTIDE SEQUENCE</scope>
</reference>
<organism evidence="1 2">
    <name type="scientific">Oldenlandia corymbosa var. corymbosa</name>
    <dbReference type="NCBI Taxonomy" id="529605"/>
    <lineage>
        <taxon>Eukaryota</taxon>
        <taxon>Viridiplantae</taxon>
        <taxon>Streptophyta</taxon>
        <taxon>Embryophyta</taxon>
        <taxon>Tracheophyta</taxon>
        <taxon>Spermatophyta</taxon>
        <taxon>Magnoliopsida</taxon>
        <taxon>eudicotyledons</taxon>
        <taxon>Gunneridae</taxon>
        <taxon>Pentapetalae</taxon>
        <taxon>asterids</taxon>
        <taxon>lamiids</taxon>
        <taxon>Gentianales</taxon>
        <taxon>Rubiaceae</taxon>
        <taxon>Rubioideae</taxon>
        <taxon>Spermacoceae</taxon>
        <taxon>Hedyotis-Oldenlandia complex</taxon>
        <taxon>Oldenlandia</taxon>
    </lineage>
</organism>
<evidence type="ECO:0000313" key="1">
    <source>
        <dbReference type="EMBL" id="CAI9087960.1"/>
    </source>
</evidence>
<dbReference type="GO" id="GO:0006508">
    <property type="term" value="P:proteolysis"/>
    <property type="evidence" value="ECO:0007669"/>
    <property type="project" value="InterPro"/>
</dbReference>
<dbReference type="GO" id="GO:0004176">
    <property type="term" value="F:ATP-dependent peptidase activity"/>
    <property type="evidence" value="ECO:0007669"/>
    <property type="project" value="InterPro"/>
</dbReference>
<proteinExistence type="predicted"/>
<accession>A0AAV1BZI4</accession>
<dbReference type="SUPFAM" id="SSF140990">
    <property type="entry name" value="FtsH protease domain-like"/>
    <property type="match status" value="1"/>
</dbReference>
<dbReference type="FunFam" id="1.20.58.760:FF:000009">
    <property type="entry name" value="Translation initiation factor 3 subunit I"/>
    <property type="match status" value="1"/>
</dbReference>
<gene>
    <name evidence="1" type="ORF">OLC1_LOCUS656</name>
</gene>
<dbReference type="PANTHER" id="PTHR33471:SF1">
    <property type="entry name" value="OS01G0382700 PROTEIN"/>
    <property type="match status" value="1"/>
</dbReference>
<protein>
    <submittedName>
        <fullName evidence="1">OLC1v1022175C1</fullName>
    </submittedName>
</protein>
<dbReference type="PANTHER" id="PTHR33471">
    <property type="entry name" value="ATP-DEPENDENT ZINC METALLOPROTEASE-RELATED"/>
    <property type="match status" value="1"/>
</dbReference>
<dbReference type="Gene3D" id="1.20.58.760">
    <property type="entry name" value="Peptidase M41"/>
    <property type="match status" value="1"/>
</dbReference>
<dbReference type="InterPro" id="IPR037219">
    <property type="entry name" value="Peptidase_M41-like"/>
</dbReference>
<evidence type="ECO:0000313" key="2">
    <source>
        <dbReference type="Proteomes" id="UP001161247"/>
    </source>
</evidence>
<dbReference type="GO" id="GO:0004222">
    <property type="term" value="F:metalloendopeptidase activity"/>
    <property type="evidence" value="ECO:0007669"/>
    <property type="project" value="InterPro"/>
</dbReference>
<dbReference type="AlphaFoldDB" id="A0AAV1BZI4"/>
<sequence length="349" mass="38066">MGIAVNSYGRWNCGLLSNSCSHGMDSQLGMRHTRMTVVMSLSEAVDGKSRWRVLEQVDKELSSGNERAALSLIKDLQGKPGGLKCFGTARQIPQRLYSLDELKLNGIETTSLLSPVDTTLGAVERSLQVAALLGGIAAWNVFEWSPQQLLIFSVGFLFFWTLDAVSLGGGVSGLLLDTIGHTFSQKYHNRVIQHEAGHFLTAYLLGLLPKGYTLTSLDAFKKEGSLNVQAGTAFVDFEFDEEVKSGKLSSKMLNRFSCIALAGVVTEYLLFGYAEGGLADISKLDMLLKSLGFTQKKADSQVRWAVLNTVLMLRRHEDARAKLAVAMSEGRSVGACIDIIEDTIDSDDI</sequence>
<dbReference type="GO" id="GO:0005524">
    <property type="term" value="F:ATP binding"/>
    <property type="evidence" value="ECO:0007669"/>
    <property type="project" value="InterPro"/>
</dbReference>